<dbReference type="Proteomes" id="UP000003257">
    <property type="component" value="Unassembled WGS sequence"/>
</dbReference>
<feature type="domain" description="DUF7867" evidence="2">
    <location>
        <begin position="143"/>
        <end position="412"/>
    </location>
</feature>
<dbReference type="InterPro" id="IPR028087">
    <property type="entry name" value="Tad_N"/>
</dbReference>
<feature type="domain" description="Putative Flp pilus-assembly TadG-like N-terminal" evidence="1">
    <location>
        <begin position="1"/>
        <end position="36"/>
    </location>
</feature>
<sequence>MFLTALVLGGLAVDSNKVISERTRLQAAADSAAHAALYTREKDGSEAAATKAVETVSGMLSMNKFGSSALLTTDVSFGEWDKSELTFREDSDSDSAVRVYAMMKEERNNASRNLLLGLIGRDTFDIAVESVYSTYFPGCFTEGMVAEGTVDVRSNNSFTSGFCIHSNEYVSMNQGNYFEAGTVVSMPNIEDINIPASGFEKNDGLQTALRDGKYRLRLLNQLPEIIDSFWNAEAEHLPQYVSSNYYHEVDLKEYPGLPPGEQEPKGNAQSLSPYHFMRNAVNRMSCPGSGKMTMDAGLYQQIVFVTNCELKFANGVVFEDAVIATTNKATTSFNSPQGLQIGRNDHCADGGGATLMTLGGFKAASSLSLHNGQILALGDIQFSANAGGVNGASLVSNGRIIGTSNMDMGYCSNSGMENAYRAPYFRVVK</sequence>
<evidence type="ECO:0000259" key="2">
    <source>
        <dbReference type="Pfam" id="PF25269"/>
    </source>
</evidence>
<dbReference type="EMBL" id="ABID01000050">
    <property type="protein sequence ID" value="EDQ03060.1"/>
    <property type="molecule type" value="Genomic_DNA"/>
</dbReference>
<evidence type="ECO:0008006" key="5">
    <source>
        <dbReference type="Google" id="ProtNLM"/>
    </source>
</evidence>
<protein>
    <recommendedName>
        <fullName evidence="5">Flp pilus-assembly TadG-like N-terminal domain-containing protein</fullName>
    </recommendedName>
</protein>
<dbReference type="InterPro" id="IPR057189">
    <property type="entry name" value="DUF7867"/>
</dbReference>
<dbReference type="Pfam" id="PF13400">
    <property type="entry name" value="Tad"/>
    <property type="match status" value="1"/>
</dbReference>
<reference evidence="3 4" key="1">
    <citation type="submission" date="2007-11" db="EMBL/GenBank/DDBJ databases">
        <authorList>
            <person name="Wagner-Dobler I."/>
            <person name="Ferriera S."/>
            <person name="Johnson J."/>
            <person name="Kravitz S."/>
            <person name="Beeson K."/>
            <person name="Sutton G."/>
            <person name="Rogers Y.-H."/>
            <person name="Friedman R."/>
            <person name="Frazier M."/>
            <person name="Venter J.C."/>
        </authorList>
    </citation>
    <scope>NUCLEOTIDE SEQUENCE [LARGE SCALE GENOMIC DNA]</scope>
    <source>
        <strain evidence="3 4">HEL-45</strain>
    </source>
</reference>
<keyword evidence="4" id="KW-1185">Reference proteome</keyword>
<comment type="caution">
    <text evidence="3">The sequence shown here is derived from an EMBL/GenBank/DDBJ whole genome shotgun (WGS) entry which is preliminary data.</text>
</comment>
<evidence type="ECO:0000313" key="4">
    <source>
        <dbReference type="Proteomes" id="UP000003257"/>
    </source>
</evidence>
<gene>
    <name evidence="3" type="ORF">OIHEL45_20271</name>
</gene>
<name>A0ABM9X0R9_9RHOB</name>
<dbReference type="Pfam" id="PF25269">
    <property type="entry name" value="DUF7867"/>
    <property type="match status" value="1"/>
</dbReference>
<organism evidence="3 4">
    <name type="scientific">Sulfitobacter indolifex HEL-45</name>
    <dbReference type="NCBI Taxonomy" id="391624"/>
    <lineage>
        <taxon>Bacteria</taxon>
        <taxon>Pseudomonadati</taxon>
        <taxon>Pseudomonadota</taxon>
        <taxon>Alphaproteobacteria</taxon>
        <taxon>Rhodobacterales</taxon>
        <taxon>Roseobacteraceae</taxon>
        <taxon>Sulfitobacter</taxon>
    </lineage>
</organism>
<evidence type="ECO:0000313" key="3">
    <source>
        <dbReference type="EMBL" id="EDQ03060.1"/>
    </source>
</evidence>
<evidence type="ECO:0000259" key="1">
    <source>
        <dbReference type="Pfam" id="PF13400"/>
    </source>
</evidence>
<proteinExistence type="predicted"/>
<accession>A0ABM9X0R9</accession>